<organism evidence="1 2">
    <name type="scientific">Camellia lanceoleosa</name>
    <dbReference type="NCBI Taxonomy" id="1840588"/>
    <lineage>
        <taxon>Eukaryota</taxon>
        <taxon>Viridiplantae</taxon>
        <taxon>Streptophyta</taxon>
        <taxon>Embryophyta</taxon>
        <taxon>Tracheophyta</taxon>
        <taxon>Spermatophyta</taxon>
        <taxon>Magnoliopsida</taxon>
        <taxon>eudicotyledons</taxon>
        <taxon>Gunneridae</taxon>
        <taxon>Pentapetalae</taxon>
        <taxon>asterids</taxon>
        <taxon>Ericales</taxon>
        <taxon>Theaceae</taxon>
        <taxon>Camellia</taxon>
    </lineage>
</organism>
<name>A0ACC0F0S8_9ERIC</name>
<proteinExistence type="predicted"/>
<evidence type="ECO:0000313" key="1">
    <source>
        <dbReference type="EMBL" id="KAI7982079.1"/>
    </source>
</evidence>
<reference evidence="1 2" key="1">
    <citation type="journal article" date="2022" name="Plant J.">
        <title>Chromosome-level genome of Camellia lanceoleosa provides a valuable resource for understanding genome evolution and self-incompatibility.</title>
        <authorList>
            <person name="Gong W."/>
            <person name="Xiao S."/>
            <person name="Wang L."/>
            <person name="Liao Z."/>
            <person name="Chang Y."/>
            <person name="Mo W."/>
            <person name="Hu G."/>
            <person name="Li W."/>
            <person name="Zhao G."/>
            <person name="Zhu H."/>
            <person name="Hu X."/>
            <person name="Ji K."/>
            <person name="Xiang X."/>
            <person name="Song Q."/>
            <person name="Yuan D."/>
            <person name="Jin S."/>
            <person name="Zhang L."/>
        </authorList>
    </citation>
    <scope>NUCLEOTIDE SEQUENCE [LARGE SCALE GENOMIC DNA]</scope>
    <source>
        <strain evidence="1">SQ_2022a</strain>
    </source>
</reference>
<sequence>MCRERETGRMEESRESHPLLRRGKRESNNSSSSYSHGFSTSQIQSLSAICEALIPSLPLPNHVHSNQHPQQSQSLHSFYQSSASHPPFPDEVAELLVKRALSEGVVIVSLVLKTISTRLGTLLFCGFLCLDWRWPFIHNFSEISLPKREIILQKWSKQRYFFPLRIVFVLIKILCFLIFFSWTDENSRNPVWEAIGYKVDTTENSKKPRKERPLEQGIIETMMKNDSTLVQSLTQKGLEVTEDPNDKTYKIKCDVVIVGSGCGGGVAAAVLARSGHKVLVLEKGNYFVPEDYSGLEGPSLSELYESSGILSTLDGTVMIMAGSTVGGGSAVNWSASIRTPSTVIREWAVDRKIRLFGSSDYLSAMDVVCDRIGVTEGCAEEGFQNQVLRKGCENLGLKVELVPRNSSQNHYCGNCCYGCKTGDKKGTDSTWLADAVCNGAVILTGCKAERFVLENDKTGLKKCCLGVIAASVNKNITKKLHIQSRVTVSAGGSLLTPPLLIRSGLKNPNIGNNLHLHPVLMAWGYFPDSVSPIKGKSYEGGIITSLHKVVSEESNIQAIIEAPALGPASFGVLIPWVSGRDMKDRLTKYARTAHIFALVRDQGSGEVKAEGRIKYGLNKVDRENLTRGLRQALRILIAAGAVEVGTHRSDGQRMRCEGTKDEDLEEFLDKVKAVGGPKSRGEKWTMYCSAHQMGSCRMGASEEDGAVDENGESWEAKGLFVCDASVLPSAVGVNPMITIQSTAYCISKRIAESLKDDKSL</sequence>
<accession>A0ACC0F0S8</accession>
<comment type="caution">
    <text evidence="1">The sequence shown here is derived from an EMBL/GenBank/DDBJ whole genome shotgun (WGS) entry which is preliminary data.</text>
</comment>
<evidence type="ECO:0000313" key="2">
    <source>
        <dbReference type="Proteomes" id="UP001060215"/>
    </source>
</evidence>
<dbReference type="EMBL" id="CM045768">
    <property type="protein sequence ID" value="KAI7982079.1"/>
    <property type="molecule type" value="Genomic_DNA"/>
</dbReference>
<keyword evidence="2" id="KW-1185">Reference proteome</keyword>
<gene>
    <name evidence="1" type="ORF">LOK49_LG15G00667</name>
</gene>
<dbReference type="Proteomes" id="UP001060215">
    <property type="component" value="Chromosome 11"/>
</dbReference>
<protein>
    <submittedName>
        <fullName evidence="1">Long-chain-alcohol oxidase FAO2</fullName>
    </submittedName>
</protein>